<keyword evidence="2" id="KW-1185">Reference proteome</keyword>
<reference evidence="1 2" key="1">
    <citation type="journal article" date="2022" name="Genome Biol. Evol.">
        <title>The Spruce Budworm Genome: Reconstructing the Evolutionary History of Antifreeze Proteins.</title>
        <authorList>
            <person name="Beliveau C."/>
            <person name="Gagne P."/>
            <person name="Picq S."/>
            <person name="Vernygora O."/>
            <person name="Keeling C.I."/>
            <person name="Pinkney K."/>
            <person name="Doucet D."/>
            <person name="Wen F."/>
            <person name="Johnston J.S."/>
            <person name="Maaroufi H."/>
            <person name="Boyle B."/>
            <person name="Laroche J."/>
            <person name="Dewar K."/>
            <person name="Juretic N."/>
            <person name="Blackburn G."/>
            <person name="Nisole A."/>
            <person name="Brunet B."/>
            <person name="Brandao M."/>
            <person name="Lumley L."/>
            <person name="Duan J."/>
            <person name="Quan G."/>
            <person name="Lucarotti C.J."/>
            <person name="Roe A.D."/>
            <person name="Sperling F.A.H."/>
            <person name="Levesque R.C."/>
            <person name="Cusson M."/>
        </authorList>
    </citation>
    <scope>NUCLEOTIDE SEQUENCE [LARGE SCALE GENOMIC DNA]</scope>
    <source>
        <strain evidence="1">Glfc:IPQL:Cfum</strain>
    </source>
</reference>
<protein>
    <submittedName>
        <fullName evidence="1">Uncharacterized protein</fullName>
    </submittedName>
</protein>
<dbReference type="EMBL" id="CM046113">
    <property type="protein sequence ID" value="KAI8420954.1"/>
    <property type="molecule type" value="Genomic_DNA"/>
</dbReference>
<evidence type="ECO:0000313" key="1">
    <source>
        <dbReference type="EMBL" id="KAI8420954.1"/>
    </source>
</evidence>
<gene>
    <name evidence="1" type="ORF">MSG28_008103</name>
</gene>
<name>A0ACC0JA19_CHOFU</name>
<organism evidence="1 2">
    <name type="scientific">Choristoneura fumiferana</name>
    <name type="common">Spruce budworm moth</name>
    <name type="synonym">Archips fumiferana</name>
    <dbReference type="NCBI Taxonomy" id="7141"/>
    <lineage>
        <taxon>Eukaryota</taxon>
        <taxon>Metazoa</taxon>
        <taxon>Ecdysozoa</taxon>
        <taxon>Arthropoda</taxon>
        <taxon>Hexapoda</taxon>
        <taxon>Insecta</taxon>
        <taxon>Pterygota</taxon>
        <taxon>Neoptera</taxon>
        <taxon>Endopterygota</taxon>
        <taxon>Lepidoptera</taxon>
        <taxon>Glossata</taxon>
        <taxon>Ditrysia</taxon>
        <taxon>Tortricoidea</taxon>
        <taxon>Tortricidae</taxon>
        <taxon>Tortricinae</taxon>
        <taxon>Choristoneura</taxon>
    </lineage>
</organism>
<evidence type="ECO:0000313" key="2">
    <source>
        <dbReference type="Proteomes" id="UP001064048"/>
    </source>
</evidence>
<sequence>MDGKKNVGIAPNSDCVKGVVACQCELGREKLLTAPPPYKRLSSSPTADDMVRIATAPCTRDLELYKCPISHILVTFKSPLHPNEVFSKVFPSTTPVKFVKRKLAKLLCVSNNNLLLTKNRNVLKETSLLSDLKTDALGNLFIDVFTKDSEPFALSSIPVEYYVHELLQAFGPKKRTIPFIAIKFRVRNQNGTFTRSYHSIMKVHEIKKNLGGLFQIDPDNLVLLRGERPLNDRMALLDLDYDKYGIVEVELLTKNNELLNLDKLYKEMPINDVLSVEVCLGSTTKQVNVEIFSLPMEKPYLGGYKNIYTGTIYHHAYTQTPQKPEKLPPEKKSCRDTQTAEEKEKIYDTPYSRATQMHSDHANIPNVTDKIIVPKPYETFEEMKIRLNHDHYATVIQRTFRHYQFRQKVERWLRECMERIARMKEEDRLEYEAMERRLRKDLITKTFPKTREDFDQLYAMVDRWKHDEISRISQLHSKGPKIAEFTLLLDKEVELLRCIDAYRVKIKEDSRKIKEKQFLDEISKPIAWFGKDDKLITMETIEIQRARKLKELYNSFLREDMEIKERMELLVDMKFALNEFRHPLAEDIITLLDRECDLLVRRCNDQQLEFLRRRIAASVFQFIKTSELNSGVTKCKDIRDYRKMENTRLHYCEMCNQVKPYMDFPLDAKMSWFLVCKSCSWKDVNERLWVDMTPYKFILRSVQREERRYKCWGSLAFVLHEKDIFFIVEKLWHSHSAISECSDVTELRLCRWDINQDWSPWNCFLVTVQEMKAHLKLEAPEEVYDEELVQKVRNKHKLAKANFEQLLKVNKRYTETATWQTVRAPAVAHVDAVERI</sequence>
<accession>A0ACC0JA19</accession>
<comment type="caution">
    <text evidence="1">The sequence shown here is derived from an EMBL/GenBank/DDBJ whole genome shotgun (WGS) entry which is preliminary data.</text>
</comment>
<dbReference type="Proteomes" id="UP001064048">
    <property type="component" value="Chromosome 13"/>
</dbReference>
<proteinExistence type="predicted"/>